<dbReference type="EMBL" id="LCWF01000086">
    <property type="protein sequence ID" value="KKY21367.1"/>
    <property type="molecule type" value="Genomic_DNA"/>
</dbReference>
<dbReference type="InterPro" id="IPR006600">
    <property type="entry name" value="HTH_CenpB_DNA-bd_dom"/>
</dbReference>
<feature type="compositionally biased region" description="Basic residues" evidence="2">
    <location>
        <begin position="377"/>
        <end position="386"/>
    </location>
</feature>
<dbReference type="OrthoDB" id="9909311at2759"/>
<evidence type="ECO:0000313" key="5">
    <source>
        <dbReference type="Proteomes" id="UP000053317"/>
    </source>
</evidence>
<dbReference type="SUPFAM" id="SSF46689">
    <property type="entry name" value="Homeodomain-like"/>
    <property type="match status" value="1"/>
</dbReference>
<dbReference type="PANTHER" id="PTHR19303:SF70">
    <property type="entry name" value="HTH CENPB-TYPE DOMAIN-CONTAINING PROTEIN"/>
    <property type="match status" value="1"/>
</dbReference>
<reference evidence="4 5" key="1">
    <citation type="submission" date="2015-05" db="EMBL/GenBank/DDBJ databases">
        <title>Distinctive expansion of gene families associated with plant cell wall degradation and secondary metabolism in the genomes of grapevine trunk pathogens.</title>
        <authorList>
            <person name="Lawrence D.P."/>
            <person name="Travadon R."/>
            <person name="Rolshausen P.E."/>
            <person name="Baumgartner K."/>
        </authorList>
    </citation>
    <scope>NUCLEOTIDE SEQUENCE [LARGE SCALE GENOMIC DNA]</scope>
    <source>
        <strain evidence="4">UCRPC4</strain>
    </source>
</reference>
<feature type="region of interest" description="Disordered" evidence="2">
    <location>
        <begin position="100"/>
        <end position="151"/>
    </location>
</feature>
<dbReference type="PROSITE" id="PS51253">
    <property type="entry name" value="HTH_CENPB"/>
    <property type="match status" value="1"/>
</dbReference>
<feature type="region of interest" description="Disordered" evidence="2">
    <location>
        <begin position="176"/>
        <end position="195"/>
    </location>
</feature>
<evidence type="ECO:0000259" key="3">
    <source>
        <dbReference type="PROSITE" id="PS51253"/>
    </source>
</evidence>
<sequence length="386" mass="42105">MFGVERSTVSKVLRLKDKFLNQEDVNHSPVKKSKNRIPDIERALLVWVQNQQKTGKSINDVALREKARKFALSVGNEEVQKKVNTHTWLERFKSKYNLGVSKSKRSTDSESTTIGDSSSSSAHTPSGISPVSPGIVSPPMSPGNVGQMTKAGSSESFFDFSERNRSDQAEYADALPSLPASITSPTSPFWPECSAPENFSPTNTMGKSDMPGGPPALRPRSLTFPNLNFETGTLLNSTQGEEITPKYADRAMSIDPFESPVQDSPLAVNPLATMKRNNSAPSVKADLAMMHSITAPPVPPVPRFDDSSTSSPTHDDAVKALEMVMTFFKNRPGISVDPQDFVTIGKLMEKLKLAQTSTMPLPGGFHPVDEGDDSPRVKKKRSIRSL</sequence>
<feature type="region of interest" description="Disordered" evidence="2">
    <location>
        <begin position="358"/>
        <end position="386"/>
    </location>
</feature>
<feature type="compositionally biased region" description="Low complexity" evidence="2">
    <location>
        <begin position="109"/>
        <end position="138"/>
    </location>
</feature>
<accession>A0A0G2EET3</accession>
<protein>
    <recommendedName>
        <fullName evidence="3">HTH CENPB-type domain-containing protein</fullName>
    </recommendedName>
</protein>
<comment type="caution">
    <text evidence="4">The sequence shown here is derived from an EMBL/GenBank/DDBJ whole genome shotgun (WGS) entry which is preliminary data.</text>
</comment>
<evidence type="ECO:0000256" key="2">
    <source>
        <dbReference type="SAM" id="MobiDB-lite"/>
    </source>
</evidence>
<proteinExistence type="predicted"/>
<dbReference type="GO" id="GO:0005634">
    <property type="term" value="C:nucleus"/>
    <property type="evidence" value="ECO:0007669"/>
    <property type="project" value="TreeGrafter"/>
</dbReference>
<feature type="domain" description="HTH CENPB-type" evidence="3">
    <location>
        <begin position="28"/>
        <end position="102"/>
    </location>
</feature>
<dbReference type="Proteomes" id="UP000053317">
    <property type="component" value="Unassembled WGS sequence"/>
</dbReference>
<dbReference type="Gene3D" id="1.10.10.60">
    <property type="entry name" value="Homeodomain-like"/>
    <property type="match status" value="1"/>
</dbReference>
<keyword evidence="5" id="KW-1185">Reference proteome</keyword>
<gene>
    <name evidence="4" type="ORF">UCRPC4_g03805</name>
</gene>
<dbReference type="InterPro" id="IPR009057">
    <property type="entry name" value="Homeodomain-like_sf"/>
</dbReference>
<dbReference type="InterPro" id="IPR050863">
    <property type="entry name" value="CenT-Element_Derived"/>
</dbReference>
<keyword evidence="1" id="KW-0238">DNA-binding</keyword>
<organism evidence="4 5">
    <name type="scientific">Phaeomoniella chlamydospora</name>
    <name type="common">Phaeoacremonium chlamydosporum</name>
    <dbReference type="NCBI Taxonomy" id="158046"/>
    <lineage>
        <taxon>Eukaryota</taxon>
        <taxon>Fungi</taxon>
        <taxon>Dikarya</taxon>
        <taxon>Ascomycota</taxon>
        <taxon>Pezizomycotina</taxon>
        <taxon>Eurotiomycetes</taxon>
        <taxon>Chaetothyriomycetidae</taxon>
        <taxon>Phaeomoniellales</taxon>
        <taxon>Phaeomoniellaceae</taxon>
        <taxon>Phaeomoniella</taxon>
    </lineage>
</organism>
<dbReference type="PANTHER" id="PTHR19303">
    <property type="entry name" value="TRANSPOSON"/>
    <property type="match status" value="1"/>
</dbReference>
<evidence type="ECO:0000313" key="4">
    <source>
        <dbReference type="EMBL" id="KKY21367.1"/>
    </source>
</evidence>
<dbReference type="Pfam" id="PF03221">
    <property type="entry name" value="HTH_Tnp_Tc5"/>
    <property type="match status" value="1"/>
</dbReference>
<name>A0A0G2EET3_PHACM</name>
<dbReference type="GO" id="GO:0003677">
    <property type="term" value="F:DNA binding"/>
    <property type="evidence" value="ECO:0007669"/>
    <property type="project" value="UniProtKB-KW"/>
</dbReference>
<reference evidence="4 5" key="2">
    <citation type="submission" date="2015-05" db="EMBL/GenBank/DDBJ databases">
        <authorList>
            <person name="Morales-Cruz A."/>
            <person name="Amrine K.C."/>
            <person name="Cantu D."/>
        </authorList>
    </citation>
    <scope>NUCLEOTIDE SEQUENCE [LARGE SCALE GENOMIC DNA]</scope>
    <source>
        <strain evidence="4">UCRPC4</strain>
    </source>
</reference>
<dbReference type="SMART" id="SM00674">
    <property type="entry name" value="CENPB"/>
    <property type="match status" value="1"/>
</dbReference>
<dbReference type="AlphaFoldDB" id="A0A0G2EET3"/>
<feature type="compositionally biased region" description="Basic and acidic residues" evidence="2">
    <location>
        <begin position="367"/>
        <end position="376"/>
    </location>
</feature>
<evidence type="ECO:0000256" key="1">
    <source>
        <dbReference type="ARBA" id="ARBA00023125"/>
    </source>
</evidence>